<evidence type="ECO:0000313" key="1">
    <source>
        <dbReference type="EMBL" id="GAI78534.1"/>
    </source>
</evidence>
<name>X1TEU5_9ZZZZ</name>
<comment type="caution">
    <text evidence="1">The sequence shown here is derived from an EMBL/GenBank/DDBJ whole genome shotgun (WGS) entry which is preliminary data.</text>
</comment>
<protein>
    <submittedName>
        <fullName evidence="1">Uncharacterized protein</fullName>
    </submittedName>
</protein>
<accession>X1TEU5</accession>
<proteinExistence type="predicted"/>
<gene>
    <name evidence="1" type="ORF">S12H4_13920</name>
</gene>
<dbReference type="EMBL" id="BARW01006625">
    <property type="protein sequence ID" value="GAI78534.1"/>
    <property type="molecule type" value="Genomic_DNA"/>
</dbReference>
<dbReference type="AlphaFoldDB" id="X1TEU5"/>
<sequence length="74" mass="8575">AEKLGAEAQLVICTAKNPKWWWMFTIIIPHFYVLVNGEKVNVGLSPEQEERYWKNSDLKIYFPVTLMSTSVGEE</sequence>
<feature type="non-terminal residue" evidence="1">
    <location>
        <position position="1"/>
    </location>
</feature>
<reference evidence="1" key="1">
    <citation type="journal article" date="2014" name="Front. Microbiol.">
        <title>High frequency of phylogenetically diverse reductive dehalogenase-homologous genes in deep subseafloor sedimentary metagenomes.</title>
        <authorList>
            <person name="Kawai M."/>
            <person name="Futagami T."/>
            <person name="Toyoda A."/>
            <person name="Takaki Y."/>
            <person name="Nishi S."/>
            <person name="Hori S."/>
            <person name="Arai W."/>
            <person name="Tsubouchi T."/>
            <person name="Morono Y."/>
            <person name="Uchiyama I."/>
            <person name="Ito T."/>
            <person name="Fujiyama A."/>
            <person name="Inagaki F."/>
            <person name="Takami H."/>
        </authorList>
    </citation>
    <scope>NUCLEOTIDE SEQUENCE</scope>
    <source>
        <strain evidence="1">Expedition CK06-06</strain>
    </source>
</reference>
<organism evidence="1">
    <name type="scientific">marine sediment metagenome</name>
    <dbReference type="NCBI Taxonomy" id="412755"/>
    <lineage>
        <taxon>unclassified sequences</taxon>
        <taxon>metagenomes</taxon>
        <taxon>ecological metagenomes</taxon>
    </lineage>
</organism>